<evidence type="ECO:0000256" key="1">
    <source>
        <dbReference type="SAM" id="Phobius"/>
    </source>
</evidence>
<accession>A0A343JCX1</accession>
<gene>
    <name evidence="2" type="ORF">BEN51_07785</name>
</gene>
<evidence type="ECO:0000313" key="2">
    <source>
        <dbReference type="EMBL" id="ASW43379.1"/>
    </source>
</evidence>
<name>A0A343JCX1_9CLOT</name>
<dbReference type="EMBL" id="CP016786">
    <property type="protein sequence ID" value="ASW43379.1"/>
    <property type="molecule type" value="Genomic_DNA"/>
</dbReference>
<keyword evidence="3" id="KW-1185">Reference proteome</keyword>
<evidence type="ECO:0000313" key="3">
    <source>
        <dbReference type="Proteomes" id="UP000264883"/>
    </source>
</evidence>
<proteinExistence type="predicted"/>
<organism evidence="2 3">
    <name type="scientific">Clostridium isatidis</name>
    <dbReference type="NCBI Taxonomy" id="182773"/>
    <lineage>
        <taxon>Bacteria</taxon>
        <taxon>Bacillati</taxon>
        <taxon>Bacillota</taxon>
        <taxon>Clostridia</taxon>
        <taxon>Eubacteriales</taxon>
        <taxon>Clostridiaceae</taxon>
        <taxon>Clostridium</taxon>
    </lineage>
</organism>
<feature type="transmembrane region" description="Helical" evidence="1">
    <location>
        <begin position="12"/>
        <end position="32"/>
    </location>
</feature>
<dbReference type="AlphaFoldDB" id="A0A343JCX1"/>
<protein>
    <submittedName>
        <fullName evidence="2">Uncharacterized protein</fullName>
    </submittedName>
</protein>
<keyword evidence="1" id="KW-1133">Transmembrane helix</keyword>
<dbReference type="RefSeq" id="WP_119865513.1">
    <property type="nucleotide sequence ID" value="NZ_CP016786.1"/>
</dbReference>
<dbReference type="Proteomes" id="UP000264883">
    <property type="component" value="Chromosome"/>
</dbReference>
<keyword evidence="1" id="KW-0472">Membrane</keyword>
<reference evidence="2 3" key="1">
    <citation type="submission" date="2016-08" db="EMBL/GenBank/DDBJ databases">
        <title>Complete Genome Sequence Of The Indigo Reducing Clostridium isatidis DSM15098.</title>
        <authorList>
            <person name="Little G.T."/>
            <person name="Minton N.P."/>
        </authorList>
    </citation>
    <scope>NUCLEOTIDE SEQUENCE [LARGE SCALE GENOMIC DNA]</scope>
    <source>
        <strain evidence="2 3">DSM 15098</strain>
    </source>
</reference>
<sequence length="224" mass="25944">MKKDNDYNKIIYSGIYNLISIFLVTLFFISIANTSNNKYINNIASENTLNVGSFITDTTAEVSDENLILSYLRNLYTIRNKSFITGNVEELYKFYDISNNFGAYSLEYEFKRIAFLRDWANGKDVKIFNISSTPKITSLKKGNNIYQLVLTETFSFDYAFNEKPEDIKNFTADLVHNLELEKLNNTFIITKDYYECAFNSGLDKYKFDLTEKSIPLTDVKSTNL</sequence>
<keyword evidence="1" id="KW-0812">Transmembrane</keyword>
<dbReference type="KEGG" id="cia:BEN51_07785"/>
<dbReference type="OrthoDB" id="2194542at2"/>